<sequence>MNPTEYEIHDARFRALLQPNAQFEKLAGGCMWAEGPVWFPAAEFLVWSDIPHNRMMRWVPGIGTGVFRTHSNFSNGNTLDRECRLVTCEHGTRRVTRTEHDGRIIVIADRHDGRRFNSPNDVVVHSDGSVWFTDPDYGILSDYEGYRAPSEIGACHLYRVSPETGEVERVADDFAKPNGLAFSPDERRLYVADSGASHIENGPHHIRVFDVDAHGQLRNGRVFAEVTPGVPDGMRVDEHGNVWASAGDGIHCYAPDGTLLGKILVPETVANLVFGGPLRNRLFIAASTSVYSIYVGVRGAGASVQR</sequence>
<dbReference type="Gene3D" id="2.120.10.30">
    <property type="entry name" value="TolB, C-terminal domain"/>
    <property type="match status" value="1"/>
</dbReference>
<name>A0A3D8JTY8_9BURK</name>
<dbReference type="GO" id="GO:0016787">
    <property type="term" value="F:hydrolase activity"/>
    <property type="evidence" value="ECO:0007669"/>
    <property type="project" value="UniProtKB-KW"/>
</dbReference>
<feature type="active site" description="Proton donor/acceptor" evidence="2">
    <location>
        <position position="232"/>
    </location>
</feature>
<gene>
    <name evidence="5" type="ORF">DWV00_26205</name>
</gene>
<dbReference type="InterPro" id="IPR011042">
    <property type="entry name" value="6-blade_b-propeller_TolB-like"/>
</dbReference>
<dbReference type="SUPFAM" id="SSF63829">
    <property type="entry name" value="Calcium-dependent phosphotriesterase"/>
    <property type="match status" value="1"/>
</dbReference>
<dbReference type="PRINTS" id="PR01790">
    <property type="entry name" value="SMP30FAMILY"/>
</dbReference>
<dbReference type="GO" id="GO:0046872">
    <property type="term" value="F:metal ion binding"/>
    <property type="evidence" value="ECO:0007669"/>
    <property type="project" value="UniProtKB-KW"/>
</dbReference>
<dbReference type="PANTHER" id="PTHR47572:SF4">
    <property type="entry name" value="LACTONASE DRP35"/>
    <property type="match status" value="1"/>
</dbReference>
<comment type="cofactor">
    <cofactor evidence="3">
        <name>Zn(2+)</name>
        <dbReference type="ChEBI" id="CHEBI:29105"/>
    </cofactor>
    <text evidence="3">Binds 1 divalent metal cation per subunit.</text>
</comment>
<protein>
    <submittedName>
        <fullName evidence="5">SMP-30/gluconolactonase/LRE family protein</fullName>
    </submittedName>
</protein>
<keyword evidence="6" id="KW-1185">Reference proteome</keyword>
<proteinExistence type="predicted"/>
<evidence type="ECO:0000256" key="3">
    <source>
        <dbReference type="PIRSR" id="PIRSR605511-2"/>
    </source>
</evidence>
<feature type="binding site" evidence="3">
    <location>
        <position position="34"/>
    </location>
    <ligand>
        <name>a divalent metal cation</name>
        <dbReference type="ChEBI" id="CHEBI:60240"/>
    </ligand>
</feature>
<evidence type="ECO:0000256" key="2">
    <source>
        <dbReference type="PIRSR" id="PIRSR605511-1"/>
    </source>
</evidence>
<comment type="caution">
    <text evidence="5">The sequence shown here is derived from an EMBL/GenBank/DDBJ whole genome shotgun (WGS) entry which is preliminary data.</text>
</comment>
<evidence type="ECO:0000313" key="5">
    <source>
        <dbReference type="EMBL" id="RDU96126.1"/>
    </source>
</evidence>
<evidence type="ECO:0000259" key="4">
    <source>
        <dbReference type="Pfam" id="PF08450"/>
    </source>
</evidence>
<keyword evidence="3" id="KW-0862">Zinc</keyword>
<feature type="binding site" evidence="3">
    <location>
        <position position="232"/>
    </location>
    <ligand>
        <name>a divalent metal cation</name>
        <dbReference type="ChEBI" id="CHEBI:60240"/>
    </ligand>
</feature>
<feature type="domain" description="SMP-30/Gluconolactonase/LRE-like region" evidence="4">
    <location>
        <begin position="32"/>
        <end position="287"/>
    </location>
</feature>
<evidence type="ECO:0000313" key="6">
    <source>
        <dbReference type="Proteomes" id="UP000256838"/>
    </source>
</evidence>
<dbReference type="EMBL" id="QRGA01000016">
    <property type="protein sequence ID" value="RDU96126.1"/>
    <property type="molecule type" value="Genomic_DNA"/>
</dbReference>
<feature type="binding site" evidence="3">
    <location>
        <position position="120"/>
    </location>
    <ligand>
        <name>substrate</name>
    </ligand>
</feature>
<accession>A0A3D8JTY8</accession>
<dbReference type="RefSeq" id="WP_115536508.1">
    <property type="nucleotide sequence ID" value="NZ_QRGA01000016.1"/>
</dbReference>
<dbReference type="InterPro" id="IPR051262">
    <property type="entry name" value="SMP-30/CGR1_Lactonase"/>
</dbReference>
<keyword evidence="3" id="KW-0479">Metal-binding</keyword>
<dbReference type="OrthoDB" id="241638at2"/>
<evidence type="ECO:0000256" key="1">
    <source>
        <dbReference type="ARBA" id="ARBA00022801"/>
    </source>
</evidence>
<dbReference type="AlphaFoldDB" id="A0A3D8JTY8"/>
<dbReference type="Pfam" id="PF08450">
    <property type="entry name" value="SGL"/>
    <property type="match status" value="1"/>
</dbReference>
<dbReference type="Proteomes" id="UP000256838">
    <property type="component" value="Unassembled WGS sequence"/>
</dbReference>
<keyword evidence="1" id="KW-0378">Hydrolase</keyword>
<feature type="binding site" evidence="3">
    <location>
        <position position="178"/>
    </location>
    <ligand>
        <name>a divalent metal cation</name>
        <dbReference type="ChEBI" id="CHEBI:60240"/>
    </ligand>
</feature>
<dbReference type="PANTHER" id="PTHR47572">
    <property type="entry name" value="LIPOPROTEIN-RELATED"/>
    <property type="match status" value="1"/>
</dbReference>
<dbReference type="InterPro" id="IPR013658">
    <property type="entry name" value="SGL"/>
</dbReference>
<organism evidence="5 6">
    <name type="scientific">Trinickia dinghuensis</name>
    <dbReference type="NCBI Taxonomy" id="2291023"/>
    <lineage>
        <taxon>Bacteria</taxon>
        <taxon>Pseudomonadati</taxon>
        <taxon>Pseudomonadota</taxon>
        <taxon>Betaproteobacteria</taxon>
        <taxon>Burkholderiales</taxon>
        <taxon>Burkholderiaceae</taxon>
        <taxon>Trinickia</taxon>
    </lineage>
</organism>
<dbReference type="InterPro" id="IPR005511">
    <property type="entry name" value="SMP-30"/>
</dbReference>
<reference evidence="5 6" key="1">
    <citation type="submission" date="2018-08" db="EMBL/GenBank/DDBJ databases">
        <title>Paraburkholderia sp. DHOM06 isolated from forest soil.</title>
        <authorList>
            <person name="Gao Z.-H."/>
            <person name="Qiu L.-H."/>
        </authorList>
    </citation>
    <scope>NUCLEOTIDE SEQUENCE [LARGE SCALE GENOMIC DNA]</scope>
    <source>
        <strain evidence="5 6">DHOM06</strain>
    </source>
</reference>